<dbReference type="RefSeq" id="XP_043035439.1">
    <property type="nucleotide sequence ID" value="XM_043187152.1"/>
</dbReference>
<protein>
    <recommendedName>
        <fullName evidence="3">CBM1 domain-containing protein</fullName>
    </recommendedName>
</protein>
<dbReference type="Pfam" id="PF00734">
    <property type="entry name" value="CBM_1"/>
    <property type="match status" value="1"/>
</dbReference>
<proteinExistence type="predicted"/>
<dbReference type="GO" id="GO:0005576">
    <property type="term" value="C:extracellular region"/>
    <property type="evidence" value="ECO:0007669"/>
    <property type="project" value="InterPro"/>
</dbReference>
<dbReference type="GO" id="GO:0030248">
    <property type="term" value="F:cellulose binding"/>
    <property type="evidence" value="ECO:0007669"/>
    <property type="project" value="InterPro"/>
</dbReference>
<keyword evidence="5" id="KW-1185">Reference proteome</keyword>
<accession>A0A9P7VJP0</accession>
<dbReference type="OrthoDB" id="2119228at2759"/>
<organism evidence="4 5">
    <name type="scientific">Guyanagaster necrorhizus</name>
    <dbReference type="NCBI Taxonomy" id="856835"/>
    <lineage>
        <taxon>Eukaryota</taxon>
        <taxon>Fungi</taxon>
        <taxon>Dikarya</taxon>
        <taxon>Basidiomycota</taxon>
        <taxon>Agaricomycotina</taxon>
        <taxon>Agaricomycetes</taxon>
        <taxon>Agaricomycetidae</taxon>
        <taxon>Agaricales</taxon>
        <taxon>Marasmiineae</taxon>
        <taxon>Physalacriaceae</taxon>
        <taxon>Guyanagaster</taxon>
    </lineage>
</organism>
<feature type="signal peptide" evidence="2">
    <location>
        <begin position="1"/>
        <end position="20"/>
    </location>
</feature>
<evidence type="ECO:0000313" key="4">
    <source>
        <dbReference type="EMBL" id="KAG7441939.1"/>
    </source>
</evidence>
<evidence type="ECO:0000259" key="3">
    <source>
        <dbReference type="PROSITE" id="PS51164"/>
    </source>
</evidence>
<dbReference type="InterPro" id="IPR000254">
    <property type="entry name" value="CBD"/>
</dbReference>
<keyword evidence="1 2" id="KW-0732">Signal</keyword>
<dbReference type="PROSITE" id="PS00562">
    <property type="entry name" value="CBM1_1"/>
    <property type="match status" value="1"/>
</dbReference>
<evidence type="ECO:0000313" key="5">
    <source>
        <dbReference type="Proteomes" id="UP000812287"/>
    </source>
</evidence>
<dbReference type="GeneID" id="66109449"/>
<evidence type="ECO:0000256" key="1">
    <source>
        <dbReference type="ARBA" id="ARBA00022729"/>
    </source>
</evidence>
<feature type="domain" description="CBM1" evidence="3">
    <location>
        <begin position="20"/>
        <end position="56"/>
    </location>
</feature>
<dbReference type="AlphaFoldDB" id="A0A9P7VJP0"/>
<gene>
    <name evidence="4" type="ORF">BT62DRAFT_936571</name>
</gene>
<evidence type="ECO:0000256" key="2">
    <source>
        <dbReference type="SAM" id="SignalP"/>
    </source>
</evidence>
<sequence>MFKIFALAALAAALPAFVKAQSAVYGQCGGIGWTGATTCVAGSTCTVLNAYYSQCLPGSAAPTTSTIAAPTATPTSTTATATATASKTCLAKRTAAASV</sequence>
<dbReference type="EMBL" id="MU250555">
    <property type="protein sequence ID" value="KAG7441939.1"/>
    <property type="molecule type" value="Genomic_DNA"/>
</dbReference>
<dbReference type="PROSITE" id="PS51164">
    <property type="entry name" value="CBM1_2"/>
    <property type="match status" value="1"/>
</dbReference>
<comment type="caution">
    <text evidence="4">The sequence shown here is derived from an EMBL/GenBank/DDBJ whole genome shotgun (WGS) entry which is preliminary data.</text>
</comment>
<dbReference type="SMART" id="SM00236">
    <property type="entry name" value="fCBD"/>
    <property type="match status" value="1"/>
</dbReference>
<reference evidence="4" key="1">
    <citation type="submission" date="2020-11" db="EMBL/GenBank/DDBJ databases">
        <title>Adaptations for nitrogen fixation in a non-lichenized fungal sporocarp promotes dispersal by wood-feeding termites.</title>
        <authorList>
            <consortium name="DOE Joint Genome Institute"/>
            <person name="Koch R.A."/>
            <person name="Yoon G."/>
            <person name="Arayal U."/>
            <person name="Lail K."/>
            <person name="Amirebrahimi M."/>
            <person name="Labutti K."/>
            <person name="Lipzen A."/>
            <person name="Riley R."/>
            <person name="Barry K."/>
            <person name="Henrissat B."/>
            <person name="Grigoriev I.V."/>
            <person name="Herr J.R."/>
            <person name="Aime M.C."/>
        </authorList>
    </citation>
    <scope>NUCLEOTIDE SEQUENCE</scope>
    <source>
        <strain evidence="4">MCA 3950</strain>
    </source>
</reference>
<dbReference type="InterPro" id="IPR035971">
    <property type="entry name" value="CBD_sf"/>
</dbReference>
<dbReference type="Proteomes" id="UP000812287">
    <property type="component" value="Unassembled WGS sequence"/>
</dbReference>
<dbReference type="SUPFAM" id="SSF57180">
    <property type="entry name" value="Cellulose-binding domain"/>
    <property type="match status" value="1"/>
</dbReference>
<name>A0A9P7VJP0_9AGAR</name>
<dbReference type="GO" id="GO:0005975">
    <property type="term" value="P:carbohydrate metabolic process"/>
    <property type="evidence" value="ECO:0007669"/>
    <property type="project" value="InterPro"/>
</dbReference>
<feature type="chain" id="PRO_5040364748" description="CBM1 domain-containing protein" evidence="2">
    <location>
        <begin position="21"/>
        <end position="99"/>
    </location>
</feature>